<evidence type="ECO:0000256" key="2">
    <source>
        <dbReference type="SAM" id="MobiDB-lite"/>
    </source>
</evidence>
<dbReference type="EMBL" id="WTVR01000010">
    <property type="protein sequence ID" value="NMF88168.1"/>
    <property type="molecule type" value="Genomic_DNA"/>
</dbReference>
<feature type="coiled-coil region" evidence="1">
    <location>
        <begin position="133"/>
        <end position="270"/>
    </location>
</feature>
<protein>
    <submittedName>
        <fullName evidence="4">ATPase</fullName>
    </submittedName>
</protein>
<evidence type="ECO:0000313" key="4">
    <source>
        <dbReference type="EMBL" id="NMF88168.1"/>
    </source>
</evidence>
<comment type="caution">
    <text evidence="4">The sequence shown here is derived from an EMBL/GenBank/DDBJ whole genome shotgun (WGS) entry which is preliminary data.</text>
</comment>
<evidence type="ECO:0000256" key="1">
    <source>
        <dbReference type="SAM" id="Coils"/>
    </source>
</evidence>
<feature type="domain" description="KfrA N-terminal DNA-binding" evidence="3">
    <location>
        <begin position="27"/>
        <end position="139"/>
    </location>
</feature>
<proteinExistence type="predicted"/>
<dbReference type="Pfam" id="PF11740">
    <property type="entry name" value="KfrA_N"/>
    <property type="match status" value="1"/>
</dbReference>
<accession>A0ABX1MNH4</accession>
<keyword evidence="5" id="KW-1185">Reference proteome</keyword>
<dbReference type="InterPro" id="IPR021104">
    <property type="entry name" value="KfrA_DNA-bd_N"/>
</dbReference>
<evidence type="ECO:0000313" key="5">
    <source>
        <dbReference type="Proteomes" id="UP000652074"/>
    </source>
</evidence>
<gene>
    <name evidence="4" type="ORF">GPA26_06695</name>
</gene>
<evidence type="ECO:0000259" key="3">
    <source>
        <dbReference type="Pfam" id="PF11740"/>
    </source>
</evidence>
<organism evidence="4 5">
    <name type="scientific">Aromatoleum petrolei</name>
    <dbReference type="NCBI Taxonomy" id="76116"/>
    <lineage>
        <taxon>Bacteria</taxon>
        <taxon>Pseudomonadati</taxon>
        <taxon>Pseudomonadota</taxon>
        <taxon>Betaproteobacteria</taxon>
        <taxon>Rhodocyclales</taxon>
        <taxon>Rhodocyclaceae</taxon>
        <taxon>Aromatoleum</taxon>
    </lineage>
</organism>
<dbReference type="RefSeq" id="WP_169205598.1">
    <property type="nucleotide sequence ID" value="NZ_CP059560.1"/>
</dbReference>
<feature type="region of interest" description="Disordered" evidence="2">
    <location>
        <begin position="320"/>
        <end position="368"/>
    </location>
</feature>
<sequence>MNIESEIREAIDALRDTTANTQELYREACALLFFRYGITPTANKLYHFVRKGSMSAPAEALARFWEELREKSRVRIEHPDLPDTLKAAAGELVGRLWNDAQAAAQEDLSAFRQEADARVAAAEAATLRLEHDRQAANDELEHLHEALDGASERNLSLERAVAAERAEKEALARELSEARQQHQALEVELSAARKDFASELEKLRAALRRAEDRYEAAEKRALLEIDRERTATAKMQKELTQMRLANADLVQRQHDELGALQRELGDIRQNLGAAEGSLMKMKEVAGQHIAQIDAMRGQLSQRTTEAALLRRELELRDEKIKTMAQQMRPAPEPGDARPSPKPKARKRKPSSPVAVAGAVTTTPPPKAR</sequence>
<dbReference type="Proteomes" id="UP000652074">
    <property type="component" value="Unassembled WGS sequence"/>
</dbReference>
<keyword evidence="1" id="KW-0175">Coiled coil</keyword>
<reference evidence="4 5" key="1">
    <citation type="submission" date="2019-12" db="EMBL/GenBank/DDBJ databases">
        <title>Comparative genomics gives insights into the taxonomy of the Azoarcus-Aromatoleum group and reveals separate origins of nif in the plant-associated Azoarcus and non-plant-associated Aromatoleum sub-groups.</title>
        <authorList>
            <person name="Lafos M."/>
            <person name="Maluk M."/>
            <person name="Batista M."/>
            <person name="Junghare M."/>
            <person name="Carmona M."/>
            <person name="Faoro H."/>
            <person name="Cruz L.M."/>
            <person name="Battistoni F."/>
            <person name="De Souza E."/>
            <person name="Pedrosa F."/>
            <person name="Chen W.-M."/>
            <person name="Poole P.S."/>
            <person name="Dixon R.A."/>
            <person name="James E.K."/>
        </authorList>
    </citation>
    <scope>NUCLEOTIDE SEQUENCE [LARGE SCALE GENOMIC DNA]</scope>
    <source>
        <strain evidence="4 5">ToN1</strain>
    </source>
</reference>
<feature type="compositionally biased region" description="Basic residues" evidence="2">
    <location>
        <begin position="340"/>
        <end position="349"/>
    </location>
</feature>
<name>A0ABX1MNH4_9RHOO</name>